<comment type="caution">
    <text evidence="2">The sequence shown here is derived from an EMBL/GenBank/DDBJ whole genome shotgun (WGS) entry which is preliminary data.</text>
</comment>
<dbReference type="PANTHER" id="PTHR41878">
    <property type="entry name" value="LEXA REPRESSOR-RELATED"/>
    <property type="match status" value="1"/>
</dbReference>
<evidence type="ECO:0000313" key="2">
    <source>
        <dbReference type="EMBL" id="MDQ0157410.1"/>
    </source>
</evidence>
<dbReference type="SUPFAM" id="SSF159941">
    <property type="entry name" value="MM3350-like"/>
    <property type="match status" value="1"/>
</dbReference>
<organism evidence="2 3">
    <name type="scientific">Anoxybacillus andreesenii</name>
    <dbReference type="NCBI Taxonomy" id="1325932"/>
    <lineage>
        <taxon>Bacteria</taxon>
        <taxon>Bacillati</taxon>
        <taxon>Bacillota</taxon>
        <taxon>Bacilli</taxon>
        <taxon>Bacillales</taxon>
        <taxon>Anoxybacillaceae</taxon>
        <taxon>Anoxybacillus</taxon>
    </lineage>
</organism>
<dbReference type="InterPro" id="IPR024047">
    <property type="entry name" value="MM3350-like_sf"/>
</dbReference>
<dbReference type="InterPro" id="IPR012912">
    <property type="entry name" value="Plasmid_pRiA4b_Orf3-like"/>
</dbReference>
<name>A0ABT9V9A7_9BACL</name>
<dbReference type="EMBL" id="JAUSTU010000026">
    <property type="protein sequence ID" value="MDQ0157410.1"/>
    <property type="molecule type" value="Genomic_DNA"/>
</dbReference>
<evidence type="ECO:0000259" key="1">
    <source>
        <dbReference type="Pfam" id="PF07929"/>
    </source>
</evidence>
<protein>
    <recommendedName>
        <fullName evidence="1">Plasmid pRiA4b Orf3-like domain-containing protein</fullName>
    </recommendedName>
</protein>
<proteinExistence type="predicted"/>
<feature type="domain" description="Plasmid pRiA4b Orf3-like" evidence="1">
    <location>
        <begin position="7"/>
        <end position="177"/>
    </location>
</feature>
<dbReference type="Proteomes" id="UP001231362">
    <property type="component" value="Unassembled WGS sequence"/>
</dbReference>
<dbReference type="Gene3D" id="3.10.290.30">
    <property type="entry name" value="MM3350-like"/>
    <property type="match status" value="1"/>
</dbReference>
<dbReference type="Pfam" id="PF07929">
    <property type="entry name" value="PRiA4_ORF3"/>
    <property type="match status" value="1"/>
</dbReference>
<accession>A0ABT9V9A7</accession>
<dbReference type="RefSeq" id="WP_307151876.1">
    <property type="nucleotide sequence ID" value="NZ_JAUSTU010000026.1"/>
</dbReference>
<evidence type="ECO:0000313" key="3">
    <source>
        <dbReference type="Proteomes" id="UP001231362"/>
    </source>
</evidence>
<reference evidence="2 3" key="1">
    <citation type="submission" date="2023-07" db="EMBL/GenBank/DDBJ databases">
        <title>Genomic Encyclopedia of Type Strains, Phase IV (KMG-IV): sequencing the most valuable type-strain genomes for metagenomic binning, comparative biology and taxonomic classification.</title>
        <authorList>
            <person name="Goeker M."/>
        </authorList>
    </citation>
    <scope>NUCLEOTIDE SEQUENCE [LARGE SCALE GENOMIC DNA]</scope>
    <source>
        <strain evidence="2 3">DSM 23948</strain>
    </source>
</reference>
<gene>
    <name evidence="2" type="ORF">J2S07_003745</name>
</gene>
<dbReference type="PANTHER" id="PTHR41878:SF1">
    <property type="entry name" value="TNPR PROTEIN"/>
    <property type="match status" value="1"/>
</dbReference>
<sequence>MSEQRPFYQVLITIQDIEPLIWRRLLIPSGITFHKFHKIIQAAFDWQDYHLYLFDFNDFLVVNSDPDTPFHDIEKNPKKVKIDPVFKEYKQFLYEYDFGDSWMHEIVVEEVGIFDEALKHPICIDGERHRPPEDVGGVGGYEEFINIINDSNHEEYDEMLSWAEKDTSGRKFDPEYFYKAEINRKLAKIIF</sequence>
<keyword evidence="3" id="KW-1185">Reference proteome</keyword>